<organism evidence="3 4">
    <name type="scientific">Magnaporthiopsis poae (strain ATCC 64411 / 73-15)</name>
    <name type="common">Kentucky bluegrass fungus</name>
    <name type="synonym">Magnaporthe poae</name>
    <dbReference type="NCBI Taxonomy" id="644358"/>
    <lineage>
        <taxon>Eukaryota</taxon>
        <taxon>Fungi</taxon>
        <taxon>Dikarya</taxon>
        <taxon>Ascomycota</taxon>
        <taxon>Pezizomycotina</taxon>
        <taxon>Sordariomycetes</taxon>
        <taxon>Sordariomycetidae</taxon>
        <taxon>Magnaporthales</taxon>
        <taxon>Magnaporthaceae</taxon>
        <taxon>Magnaporthiopsis</taxon>
    </lineage>
</organism>
<protein>
    <recommendedName>
        <fullName evidence="1">F-box domain-containing protein</fullName>
    </recommendedName>
</protein>
<name>A0A0C4DK51_MAGP6</name>
<dbReference type="Proteomes" id="UP000011715">
    <property type="component" value="Unassembled WGS sequence"/>
</dbReference>
<evidence type="ECO:0000313" key="4">
    <source>
        <dbReference type="Proteomes" id="UP000011715"/>
    </source>
</evidence>
<dbReference type="InterPro" id="IPR036047">
    <property type="entry name" value="F-box-like_dom_sf"/>
</dbReference>
<reference evidence="3" key="4">
    <citation type="journal article" date="2015" name="G3 (Bethesda)">
        <title>Genome sequences of three phytopathogenic species of the Magnaporthaceae family of fungi.</title>
        <authorList>
            <person name="Okagaki L.H."/>
            <person name="Nunes C.C."/>
            <person name="Sailsbery J."/>
            <person name="Clay B."/>
            <person name="Brown D."/>
            <person name="John T."/>
            <person name="Oh Y."/>
            <person name="Young N."/>
            <person name="Fitzgerald M."/>
            <person name="Haas B.J."/>
            <person name="Zeng Q."/>
            <person name="Young S."/>
            <person name="Adiconis X."/>
            <person name="Fan L."/>
            <person name="Levin J.Z."/>
            <person name="Mitchell T.K."/>
            <person name="Okubara P.A."/>
            <person name="Farman M.L."/>
            <person name="Kohn L.M."/>
            <person name="Birren B."/>
            <person name="Ma L.-J."/>
            <person name="Dean R.A."/>
        </authorList>
    </citation>
    <scope>NUCLEOTIDE SEQUENCE</scope>
    <source>
        <strain evidence="3">ATCC 64411 / 73-15</strain>
    </source>
</reference>
<proteinExistence type="predicted"/>
<keyword evidence="4" id="KW-1185">Reference proteome</keyword>
<dbReference type="CDD" id="cd09917">
    <property type="entry name" value="F-box_SF"/>
    <property type="match status" value="1"/>
</dbReference>
<dbReference type="STRING" id="644358.A0A0C4DK51"/>
<evidence type="ECO:0000313" key="3">
    <source>
        <dbReference type="EnsemblFungi" id="MAPG_00113T0"/>
    </source>
</evidence>
<dbReference type="EnsemblFungi" id="MAPG_00113T0">
    <property type="protein sequence ID" value="MAPG_00113T0"/>
    <property type="gene ID" value="MAPG_00113"/>
</dbReference>
<evidence type="ECO:0000313" key="2">
    <source>
        <dbReference type="EMBL" id="KLU81018.1"/>
    </source>
</evidence>
<dbReference type="EMBL" id="ADBL01000020">
    <property type="status" value="NOT_ANNOTATED_CDS"/>
    <property type="molecule type" value="Genomic_DNA"/>
</dbReference>
<dbReference type="Pfam" id="PF00646">
    <property type="entry name" value="F-box"/>
    <property type="match status" value="1"/>
</dbReference>
<sequence>MSLAQMLSFCAMFMHWNLKLEEGTEQGLRKTSLSRLEKLPAELKAQICAYLDYKSVLNLTMTSRRLHHDIGPARCDASVRAEFLIRAQRFSKHWPTGAIEYKRHREKDGTFRTRVVKTPSGKHGNLACFRCNRVLAAENFSQRRRNDRTSRRFCLKCGRDASNEALARGREVRRRNTAARLAGASGQATDAS</sequence>
<dbReference type="PROSITE" id="PS50181">
    <property type="entry name" value="FBOX"/>
    <property type="match status" value="1"/>
</dbReference>
<dbReference type="eggNOG" id="ENOG502T83D">
    <property type="taxonomic scope" value="Eukaryota"/>
</dbReference>
<reference evidence="4" key="1">
    <citation type="submission" date="2010-05" db="EMBL/GenBank/DDBJ databases">
        <title>The genome sequence of Magnaporthe poae strain ATCC 64411.</title>
        <authorList>
            <person name="Ma L.-J."/>
            <person name="Dead R."/>
            <person name="Young S."/>
            <person name="Zeng Q."/>
            <person name="Koehrsen M."/>
            <person name="Alvarado L."/>
            <person name="Berlin A."/>
            <person name="Chapman S.B."/>
            <person name="Chen Z."/>
            <person name="Freedman E."/>
            <person name="Gellesch M."/>
            <person name="Goldberg J."/>
            <person name="Griggs A."/>
            <person name="Gujja S."/>
            <person name="Heilman E.R."/>
            <person name="Heiman D."/>
            <person name="Hepburn T."/>
            <person name="Howarth C."/>
            <person name="Jen D."/>
            <person name="Larson L."/>
            <person name="Mehta T."/>
            <person name="Neiman D."/>
            <person name="Pearson M."/>
            <person name="Roberts A."/>
            <person name="Saif S."/>
            <person name="Shea T."/>
            <person name="Shenoy N."/>
            <person name="Sisk P."/>
            <person name="Stolte C."/>
            <person name="Sykes S."/>
            <person name="Walk T."/>
            <person name="White J."/>
            <person name="Yandava C."/>
            <person name="Haas B."/>
            <person name="Nusbaum C."/>
            <person name="Birren B."/>
        </authorList>
    </citation>
    <scope>NUCLEOTIDE SEQUENCE [LARGE SCALE GENOMIC DNA]</scope>
    <source>
        <strain evidence="4">ATCC 64411 / 73-15</strain>
    </source>
</reference>
<dbReference type="OrthoDB" id="10423072at2759"/>
<reference evidence="3" key="5">
    <citation type="submission" date="2015-06" db="UniProtKB">
        <authorList>
            <consortium name="EnsemblFungi"/>
        </authorList>
    </citation>
    <scope>IDENTIFICATION</scope>
    <source>
        <strain evidence="3">ATCC 64411</strain>
    </source>
</reference>
<dbReference type="InterPro" id="IPR001810">
    <property type="entry name" value="F-box_dom"/>
</dbReference>
<dbReference type="SUPFAM" id="SSF81383">
    <property type="entry name" value="F-box domain"/>
    <property type="match status" value="1"/>
</dbReference>
<evidence type="ECO:0000259" key="1">
    <source>
        <dbReference type="PROSITE" id="PS50181"/>
    </source>
</evidence>
<dbReference type="EMBL" id="GL876966">
    <property type="protein sequence ID" value="KLU81018.1"/>
    <property type="molecule type" value="Genomic_DNA"/>
</dbReference>
<gene>
    <name evidence="2" type="ORF">MAPG_00113</name>
</gene>
<reference evidence="2" key="2">
    <citation type="submission" date="2010-05" db="EMBL/GenBank/DDBJ databases">
        <title>The Genome Sequence of Magnaporthe poae strain ATCC 64411.</title>
        <authorList>
            <consortium name="The Broad Institute Genome Sequencing Platform"/>
            <consortium name="Broad Institute Genome Sequencing Center for Infectious Disease"/>
            <person name="Ma L.-J."/>
            <person name="Dead R."/>
            <person name="Young S."/>
            <person name="Zeng Q."/>
            <person name="Koehrsen M."/>
            <person name="Alvarado L."/>
            <person name="Berlin A."/>
            <person name="Chapman S.B."/>
            <person name="Chen Z."/>
            <person name="Freedman E."/>
            <person name="Gellesch M."/>
            <person name="Goldberg J."/>
            <person name="Griggs A."/>
            <person name="Gujja S."/>
            <person name="Heilman E.R."/>
            <person name="Heiman D."/>
            <person name="Hepburn T."/>
            <person name="Howarth C."/>
            <person name="Jen D."/>
            <person name="Larson L."/>
            <person name="Mehta T."/>
            <person name="Neiman D."/>
            <person name="Pearson M."/>
            <person name="Roberts A."/>
            <person name="Saif S."/>
            <person name="Shea T."/>
            <person name="Shenoy N."/>
            <person name="Sisk P."/>
            <person name="Stolte C."/>
            <person name="Sykes S."/>
            <person name="Walk T."/>
            <person name="White J."/>
            <person name="Yandava C."/>
            <person name="Haas B."/>
            <person name="Nusbaum C."/>
            <person name="Birren B."/>
        </authorList>
    </citation>
    <scope>NUCLEOTIDE SEQUENCE</scope>
    <source>
        <strain evidence="2">ATCC 64411</strain>
    </source>
</reference>
<dbReference type="AlphaFoldDB" id="A0A0C4DK51"/>
<dbReference type="VEuPathDB" id="FungiDB:MAPG_00113"/>
<feature type="domain" description="F-box" evidence="1">
    <location>
        <begin position="33"/>
        <end position="67"/>
    </location>
</feature>
<accession>A0A0C4DK51</accession>
<reference evidence="2" key="3">
    <citation type="submission" date="2011-03" db="EMBL/GenBank/DDBJ databases">
        <title>Annotation of Magnaporthe poae ATCC 64411.</title>
        <authorList>
            <person name="Ma L.-J."/>
            <person name="Dead R."/>
            <person name="Young S.K."/>
            <person name="Zeng Q."/>
            <person name="Gargeya S."/>
            <person name="Fitzgerald M."/>
            <person name="Haas B."/>
            <person name="Abouelleil A."/>
            <person name="Alvarado L."/>
            <person name="Arachchi H.M."/>
            <person name="Berlin A."/>
            <person name="Brown A."/>
            <person name="Chapman S.B."/>
            <person name="Chen Z."/>
            <person name="Dunbar C."/>
            <person name="Freedman E."/>
            <person name="Gearin G."/>
            <person name="Gellesch M."/>
            <person name="Goldberg J."/>
            <person name="Griggs A."/>
            <person name="Gujja S."/>
            <person name="Heiman D."/>
            <person name="Howarth C."/>
            <person name="Larson L."/>
            <person name="Lui A."/>
            <person name="MacDonald P.J.P."/>
            <person name="Mehta T."/>
            <person name="Montmayeur A."/>
            <person name="Murphy C."/>
            <person name="Neiman D."/>
            <person name="Pearson M."/>
            <person name="Priest M."/>
            <person name="Roberts A."/>
            <person name="Saif S."/>
            <person name="Shea T."/>
            <person name="Shenoy N."/>
            <person name="Sisk P."/>
            <person name="Stolte C."/>
            <person name="Sykes S."/>
            <person name="Yandava C."/>
            <person name="Wortman J."/>
            <person name="Nusbaum C."/>
            <person name="Birren B."/>
        </authorList>
    </citation>
    <scope>NUCLEOTIDE SEQUENCE</scope>
    <source>
        <strain evidence="2">ATCC 64411</strain>
    </source>
</reference>